<keyword evidence="1" id="KW-1133">Transmembrane helix</keyword>
<protein>
    <recommendedName>
        <fullName evidence="3">Transmembrane protein</fullName>
    </recommendedName>
</protein>
<evidence type="ECO:0008006" key="3">
    <source>
        <dbReference type="Google" id="ProtNLM"/>
    </source>
</evidence>
<keyword evidence="1" id="KW-0472">Membrane</keyword>
<keyword evidence="1" id="KW-0812">Transmembrane</keyword>
<dbReference type="EMBL" id="HBUF01024714">
    <property type="protein sequence ID" value="CAG6612482.1"/>
    <property type="molecule type" value="Transcribed_RNA"/>
</dbReference>
<evidence type="ECO:0000256" key="1">
    <source>
        <dbReference type="SAM" id="Phobius"/>
    </source>
</evidence>
<feature type="transmembrane region" description="Helical" evidence="1">
    <location>
        <begin position="82"/>
        <end position="102"/>
    </location>
</feature>
<reference evidence="2" key="1">
    <citation type="submission" date="2021-05" db="EMBL/GenBank/DDBJ databases">
        <authorList>
            <person name="Alioto T."/>
            <person name="Alioto T."/>
            <person name="Gomez Garrido J."/>
        </authorList>
    </citation>
    <scope>NUCLEOTIDE SEQUENCE</scope>
</reference>
<sequence length="103" mass="11883">MERKRNMGNGKGKGCGEKREGKKIKTTKFIFCLPTCLLSSFFLFPSIDEHDPVLRVGSDRKLLHLRSLKLGHWKFSHINQRISLHLKIIITAVVSGIFTRFWS</sequence>
<accession>A0A8D8LV03</accession>
<organism evidence="2">
    <name type="scientific">Cacopsylla melanoneura</name>
    <dbReference type="NCBI Taxonomy" id="428564"/>
    <lineage>
        <taxon>Eukaryota</taxon>
        <taxon>Metazoa</taxon>
        <taxon>Ecdysozoa</taxon>
        <taxon>Arthropoda</taxon>
        <taxon>Hexapoda</taxon>
        <taxon>Insecta</taxon>
        <taxon>Pterygota</taxon>
        <taxon>Neoptera</taxon>
        <taxon>Paraneoptera</taxon>
        <taxon>Hemiptera</taxon>
        <taxon>Sternorrhyncha</taxon>
        <taxon>Psylloidea</taxon>
        <taxon>Psyllidae</taxon>
        <taxon>Psyllinae</taxon>
        <taxon>Cacopsylla</taxon>
    </lineage>
</organism>
<dbReference type="AlphaFoldDB" id="A0A8D8LV03"/>
<evidence type="ECO:0000313" key="2">
    <source>
        <dbReference type="EMBL" id="CAG6612482.1"/>
    </source>
</evidence>
<feature type="transmembrane region" description="Helical" evidence="1">
    <location>
        <begin position="29"/>
        <end position="47"/>
    </location>
</feature>
<proteinExistence type="predicted"/>
<name>A0A8D8LV03_9HEMI</name>